<dbReference type="RefSeq" id="XP_060056302.1">
    <property type="nucleotide sequence ID" value="XM_060200319.1"/>
</dbReference>
<evidence type="ECO:0000256" key="1">
    <source>
        <dbReference type="SAM" id="MobiDB-lite"/>
    </source>
</evidence>
<evidence type="ECO:0000313" key="4">
    <source>
        <dbReference type="RefSeq" id="XP_060056302.1"/>
    </source>
</evidence>
<keyword evidence="3" id="KW-1185">Reference proteome</keyword>
<gene>
    <name evidence="4" type="primary">C10H9orf50</name>
</gene>
<evidence type="ECO:0000313" key="3">
    <source>
        <dbReference type="Proteomes" id="UP001652624"/>
    </source>
</evidence>
<organism evidence="3 4">
    <name type="scientific">Erinaceus europaeus</name>
    <name type="common">Western European hedgehog</name>
    <dbReference type="NCBI Taxonomy" id="9365"/>
    <lineage>
        <taxon>Eukaryota</taxon>
        <taxon>Metazoa</taxon>
        <taxon>Chordata</taxon>
        <taxon>Craniata</taxon>
        <taxon>Vertebrata</taxon>
        <taxon>Euteleostomi</taxon>
        <taxon>Mammalia</taxon>
        <taxon>Eutheria</taxon>
        <taxon>Laurasiatheria</taxon>
        <taxon>Eulipotyphla</taxon>
        <taxon>Erinaceidae</taxon>
        <taxon>Erinaceinae</taxon>
        <taxon>Erinaceus</taxon>
    </lineage>
</organism>
<evidence type="ECO:0000259" key="2">
    <source>
        <dbReference type="Pfam" id="PF15737"/>
    </source>
</evidence>
<reference evidence="4" key="1">
    <citation type="submission" date="2025-08" db="UniProtKB">
        <authorList>
            <consortium name="RefSeq"/>
        </authorList>
    </citation>
    <scope>IDENTIFICATION</scope>
</reference>
<dbReference type="InterPro" id="IPR032756">
    <property type="entry name" value="DUF4685"/>
</dbReference>
<feature type="compositionally biased region" description="Basic and acidic residues" evidence="1">
    <location>
        <begin position="8"/>
        <end position="25"/>
    </location>
</feature>
<dbReference type="PANTHER" id="PTHR36865">
    <property type="entry name" value="RIKEN CDNA 1700001O22 GENE"/>
    <property type="match status" value="1"/>
</dbReference>
<name>A0ABM3Y5F5_ERIEU</name>
<dbReference type="Pfam" id="PF15737">
    <property type="entry name" value="DUF4685"/>
    <property type="match status" value="1"/>
</dbReference>
<feature type="compositionally biased region" description="Polar residues" evidence="1">
    <location>
        <begin position="111"/>
        <end position="127"/>
    </location>
</feature>
<dbReference type="GeneID" id="103117068"/>
<feature type="region of interest" description="Disordered" evidence="1">
    <location>
        <begin position="111"/>
        <end position="136"/>
    </location>
</feature>
<sequence>MTRRRPKSRDQQGAHKGSLDEADCRRRAPLLSRLIQSELRAVPGATASPAAQHQRGLSGYCQSSQCPSCSFLPEQRGQSSHFQKGLEKILLHQIPTLGPQRSDQLQFKRNNHLGTQTPKGQALQTHRSSGEGAEARPRRRYCPFRVRFADETLRDTALRYWERSCAAQQCIAENENATRPFRELQDILSENTSMNSNLTCTPRAASQSQRGGLKAFLETNGILDQAGKPPTWGRKLESFLPRLVLNSVLKRGRPKGYQLLLPPTTWQQAQR</sequence>
<dbReference type="Proteomes" id="UP001652624">
    <property type="component" value="Chromosome 10"/>
</dbReference>
<protein>
    <submittedName>
        <fullName evidence="4">Uncharacterized protein C9orf50 homolog isoform X2</fullName>
    </submittedName>
</protein>
<feature type="region of interest" description="Disordered" evidence="1">
    <location>
        <begin position="1"/>
        <end position="25"/>
    </location>
</feature>
<feature type="domain" description="DUF4685" evidence="2">
    <location>
        <begin position="69"/>
        <end position="173"/>
    </location>
</feature>
<proteinExistence type="predicted"/>
<dbReference type="PANTHER" id="PTHR36865:SF1">
    <property type="entry name" value="RIKEN CDNA 1700001O22 GENE"/>
    <property type="match status" value="1"/>
</dbReference>
<accession>A0ABM3Y5F5</accession>